<proteinExistence type="predicted"/>
<dbReference type="SUPFAM" id="SSF50022">
    <property type="entry name" value="ISP domain"/>
    <property type="match status" value="1"/>
</dbReference>
<dbReference type="Gene3D" id="3.50.50.60">
    <property type="entry name" value="FAD/NAD(P)-binding domain"/>
    <property type="match status" value="1"/>
</dbReference>
<protein>
    <submittedName>
        <fullName evidence="7">FAD-dependent oxidoreductase</fullName>
    </submittedName>
</protein>
<feature type="domain" description="Rieske" evidence="6">
    <location>
        <begin position="427"/>
        <end position="517"/>
    </location>
</feature>
<comment type="caution">
    <text evidence="7">The sequence shown here is derived from an EMBL/GenBank/DDBJ whole genome shotgun (WGS) entry which is preliminary data.</text>
</comment>
<dbReference type="InterPro" id="IPR005805">
    <property type="entry name" value="Rieske_Fe-S_prot_C"/>
</dbReference>
<dbReference type="InterPro" id="IPR036188">
    <property type="entry name" value="FAD/NAD-bd_sf"/>
</dbReference>
<evidence type="ECO:0000256" key="4">
    <source>
        <dbReference type="ARBA" id="ARBA00023014"/>
    </source>
</evidence>
<dbReference type="PANTHER" id="PTHR13847:SF281">
    <property type="entry name" value="FAD DEPENDENT OXIDOREDUCTASE DOMAIN-CONTAINING PROTEIN"/>
    <property type="match status" value="1"/>
</dbReference>
<dbReference type="Gene3D" id="3.30.9.10">
    <property type="entry name" value="D-Amino Acid Oxidase, subunit A, domain 2"/>
    <property type="match status" value="1"/>
</dbReference>
<dbReference type="GO" id="GO:0046872">
    <property type="term" value="F:metal ion binding"/>
    <property type="evidence" value="ECO:0007669"/>
    <property type="project" value="UniProtKB-KW"/>
</dbReference>
<name>A0A5R9KZG9_9BACT</name>
<evidence type="ECO:0000256" key="1">
    <source>
        <dbReference type="ARBA" id="ARBA00022714"/>
    </source>
</evidence>
<dbReference type="GO" id="GO:0016020">
    <property type="term" value="C:membrane"/>
    <property type="evidence" value="ECO:0007669"/>
    <property type="project" value="InterPro"/>
</dbReference>
<dbReference type="FunFam" id="2.102.10.10:FF:000014">
    <property type="entry name" value="Oxidoreductase, FAD dependent"/>
    <property type="match status" value="1"/>
</dbReference>
<dbReference type="InterPro" id="IPR006076">
    <property type="entry name" value="FAD-dep_OxRdtase"/>
</dbReference>
<evidence type="ECO:0000313" key="8">
    <source>
        <dbReference type="Proteomes" id="UP000306402"/>
    </source>
</evidence>
<keyword evidence="2" id="KW-0479">Metal-binding</keyword>
<keyword evidence="5" id="KW-1015">Disulfide bond</keyword>
<evidence type="ECO:0000259" key="6">
    <source>
        <dbReference type="PROSITE" id="PS51296"/>
    </source>
</evidence>
<dbReference type="GO" id="GO:0005737">
    <property type="term" value="C:cytoplasm"/>
    <property type="evidence" value="ECO:0007669"/>
    <property type="project" value="TreeGrafter"/>
</dbReference>
<keyword evidence="3" id="KW-0408">Iron</keyword>
<dbReference type="RefSeq" id="WP_138366866.1">
    <property type="nucleotide sequence ID" value="NZ_VCEJ01000004.1"/>
</dbReference>
<organism evidence="7 8">
    <name type="scientific">Dyadobacter luticola</name>
    <dbReference type="NCBI Taxonomy" id="1979387"/>
    <lineage>
        <taxon>Bacteria</taxon>
        <taxon>Pseudomonadati</taxon>
        <taxon>Bacteroidota</taxon>
        <taxon>Cytophagia</taxon>
        <taxon>Cytophagales</taxon>
        <taxon>Spirosomataceae</taxon>
        <taxon>Dyadobacter</taxon>
    </lineage>
</organism>
<sequence>MNAEPNEITRDGENKSLWQRNVKDETISASPDNAKIYDALIVGAGITGLTTALLLQKSGLKCVVADAHHAGYGTTGGTSAHINTFADTTFKEVEDAFDEESARLFAESIGKSVKLIHELVETYHIDCDFDWKKGYVYAETDDEVKQLDDILESSLNVGVEVKITTQAPARVAYQKALVFENQAQFHPLKYILGLQKEFIRLGGIVLENTLINDIERGEGINIAKSENGEIKALSVVYATHIPPGGINLLHFENAPYRSYVIAATLTDDAYPDDLVYDMKDPYHYFRTHVIDGQKYLVAGGHDHKTGHGDPEKALSDLIEFTKSCYNVAEVTEQWSSQYFVPADGVPYIGKLPGDSKSVYAATGFNGNGMILGTVSAMVISDLILKKTSLYEKLYDPGRIKPVAGFTEFVKESADVTARFIGDRFKTEKVDSLNQLPVGTGEIVTYEGQKLAVYKDESGKVHALDPVCKHAGCIVKWNNSEKSWDCPCHGARYNAEGQVLTGPARVDLDKVSLTAEAE</sequence>
<evidence type="ECO:0000256" key="3">
    <source>
        <dbReference type="ARBA" id="ARBA00023004"/>
    </source>
</evidence>
<dbReference type="PANTHER" id="PTHR13847">
    <property type="entry name" value="SARCOSINE DEHYDROGENASE-RELATED"/>
    <property type="match status" value="1"/>
</dbReference>
<evidence type="ECO:0000313" key="7">
    <source>
        <dbReference type="EMBL" id="TLV01495.1"/>
    </source>
</evidence>
<dbReference type="PRINTS" id="PR00162">
    <property type="entry name" value="RIESKE"/>
</dbReference>
<accession>A0A5R9KZG9</accession>
<dbReference type="AlphaFoldDB" id="A0A5R9KZG9"/>
<dbReference type="Pfam" id="PF01266">
    <property type="entry name" value="DAO"/>
    <property type="match status" value="1"/>
</dbReference>
<keyword evidence="8" id="KW-1185">Reference proteome</keyword>
<dbReference type="Gene3D" id="2.102.10.10">
    <property type="entry name" value="Rieske [2Fe-2S] iron-sulphur domain"/>
    <property type="match status" value="1"/>
</dbReference>
<dbReference type="GO" id="GO:0051537">
    <property type="term" value="F:2 iron, 2 sulfur cluster binding"/>
    <property type="evidence" value="ECO:0007669"/>
    <property type="project" value="UniProtKB-KW"/>
</dbReference>
<evidence type="ECO:0000256" key="2">
    <source>
        <dbReference type="ARBA" id="ARBA00022723"/>
    </source>
</evidence>
<dbReference type="InterPro" id="IPR036922">
    <property type="entry name" value="Rieske_2Fe-2S_sf"/>
</dbReference>
<keyword evidence="1" id="KW-0001">2Fe-2S</keyword>
<reference evidence="7 8" key="1">
    <citation type="submission" date="2019-05" db="EMBL/GenBank/DDBJ databases">
        <authorList>
            <person name="Qu J.-H."/>
        </authorList>
    </citation>
    <scope>NUCLEOTIDE SEQUENCE [LARGE SCALE GENOMIC DNA]</scope>
    <source>
        <strain evidence="7 8">T17</strain>
    </source>
</reference>
<dbReference type="OrthoDB" id="9767869at2"/>
<dbReference type="PROSITE" id="PS51296">
    <property type="entry name" value="RIESKE"/>
    <property type="match status" value="1"/>
</dbReference>
<dbReference type="Proteomes" id="UP000306402">
    <property type="component" value="Unassembled WGS sequence"/>
</dbReference>
<evidence type="ECO:0000256" key="5">
    <source>
        <dbReference type="ARBA" id="ARBA00023157"/>
    </source>
</evidence>
<dbReference type="SUPFAM" id="SSF51905">
    <property type="entry name" value="FAD/NAD(P)-binding domain"/>
    <property type="match status" value="1"/>
</dbReference>
<dbReference type="Pfam" id="PF00355">
    <property type="entry name" value="Rieske"/>
    <property type="match status" value="1"/>
</dbReference>
<keyword evidence="4" id="KW-0411">Iron-sulfur</keyword>
<dbReference type="InterPro" id="IPR017941">
    <property type="entry name" value="Rieske_2Fe-2S"/>
</dbReference>
<dbReference type="EMBL" id="VCEJ01000004">
    <property type="protein sequence ID" value="TLV01495.1"/>
    <property type="molecule type" value="Genomic_DNA"/>
</dbReference>
<gene>
    <name evidence="7" type="ORF">FEN17_18890</name>
</gene>